<dbReference type="EMBL" id="RSDZ01000014">
    <property type="protein sequence ID" value="RXG49424.1"/>
    <property type="molecule type" value="Genomic_DNA"/>
</dbReference>
<dbReference type="Proteomes" id="UP000288725">
    <property type="component" value="Chromosome 4"/>
</dbReference>
<name>A0A444S7P2_VERDA</name>
<organism evidence="2 3">
    <name type="scientific">Verticillium dahliae</name>
    <name type="common">Verticillium wilt</name>
    <dbReference type="NCBI Taxonomy" id="27337"/>
    <lineage>
        <taxon>Eukaryota</taxon>
        <taxon>Fungi</taxon>
        <taxon>Dikarya</taxon>
        <taxon>Ascomycota</taxon>
        <taxon>Pezizomycotina</taxon>
        <taxon>Sordariomycetes</taxon>
        <taxon>Hypocreomycetidae</taxon>
        <taxon>Glomerellales</taxon>
        <taxon>Plectosphaerellaceae</taxon>
        <taxon>Verticillium</taxon>
    </lineage>
</organism>
<evidence type="ECO:0000313" key="3">
    <source>
        <dbReference type="Proteomes" id="UP000288725"/>
    </source>
</evidence>
<proteinExistence type="predicted"/>
<comment type="caution">
    <text evidence="2">The sequence shown here is derived from an EMBL/GenBank/DDBJ whole genome shotgun (WGS) entry which is preliminary data.</text>
</comment>
<accession>A0A444S7P2</accession>
<evidence type="ECO:0000313" key="2">
    <source>
        <dbReference type="EMBL" id="RXG49424.1"/>
    </source>
</evidence>
<sequence length="128" mass="13715">MDCKTTTLESRGTALPTHAGKNGNESLKTLALRGVLSGDAGLVSSNYLKSDPHLGQRVPHASTNDRLAPDRLNLFTSAGSANIQTKEGMEGIFHSLRFPLRTIFGAQWLRAISVQGGSSVWAVCPLHM</sequence>
<evidence type="ECO:0000256" key="1">
    <source>
        <dbReference type="SAM" id="MobiDB-lite"/>
    </source>
</evidence>
<reference evidence="2 3" key="1">
    <citation type="submission" date="2018-12" db="EMBL/GenBank/DDBJ databases">
        <title>Genome of Verticillium dahliae isolate Getta Getta.</title>
        <authorList>
            <person name="Gardiner D.M."/>
        </authorList>
    </citation>
    <scope>NUCLEOTIDE SEQUENCE [LARGE SCALE GENOMIC DNA]</scope>
    <source>
        <strain evidence="2 3">Getta Getta</strain>
    </source>
</reference>
<gene>
    <name evidence="2" type="ORF">VDGE_30199</name>
</gene>
<protein>
    <submittedName>
        <fullName evidence="2">Uncharacterized protein</fullName>
    </submittedName>
</protein>
<feature type="region of interest" description="Disordered" evidence="1">
    <location>
        <begin position="1"/>
        <end position="23"/>
    </location>
</feature>
<feature type="compositionally biased region" description="Polar residues" evidence="1">
    <location>
        <begin position="1"/>
        <end position="10"/>
    </location>
</feature>
<dbReference type="AlphaFoldDB" id="A0A444S7P2"/>